<comment type="similarity">
    <text evidence="1">Belongs to the carnitine/choline acetyltransferase family.</text>
</comment>
<evidence type="ECO:0000259" key="5">
    <source>
        <dbReference type="Pfam" id="PF00755"/>
    </source>
</evidence>
<dbReference type="PANTHER" id="PTHR22589">
    <property type="entry name" value="CARNITINE O-ACYLTRANSFERASE"/>
    <property type="match status" value="1"/>
</dbReference>
<dbReference type="InParanoid" id="A0A165N3X2"/>
<dbReference type="Proteomes" id="UP000076761">
    <property type="component" value="Unassembled WGS sequence"/>
</dbReference>
<dbReference type="InterPro" id="IPR023213">
    <property type="entry name" value="CAT-like_dom_sf"/>
</dbReference>
<dbReference type="STRING" id="1314782.A0A165N3X2"/>
<dbReference type="Gene3D" id="3.30.559.70">
    <property type="entry name" value="Choline/Carnitine o-acyltransferase, domain 2"/>
    <property type="match status" value="1"/>
</dbReference>
<dbReference type="EMBL" id="KV425649">
    <property type="protein sequence ID" value="KZT19144.1"/>
    <property type="molecule type" value="Genomic_DNA"/>
</dbReference>
<evidence type="ECO:0000256" key="1">
    <source>
        <dbReference type="ARBA" id="ARBA00005232"/>
    </source>
</evidence>
<accession>A0A165N3X2</accession>
<keyword evidence="2 6" id="KW-0808">Transferase</keyword>
<feature type="active site" description="Proton acceptor" evidence="4">
    <location>
        <position position="367"/>
    </location>
</feature>
<keyword evidence="7" id="KW-1185">Reference proteome</keyword>
<evidence type="ECO:0000256" key="3">
    <source>
        <dbReference type="ARBA" id="ARBA00023315"/>
    </source>
</evidence>
<dbReference type="InterPro" id="IPR000542">
    <property type="entry name" value="Carn_acyl_trans"/>
</dbReference>
<evidence type="ECO:0000313" key="7">
    <source>
        <dbReference type="Proteomes" id="UP000076761"/>
    </source>
</evidence>
<proteinExistence type="inferred from homology"/>
<evidence type="ECO:0000256" key="2">
    <source>
        <dbReference type="ARBA" id="ARBA00022679"/>
    </source>
</evidence>
<dbReference type="SUPFAM" id="SSF52777">
    <property type="entry name" value="CoA-dependent acyltransferases"/>
    <property type="match status" value="2"/>
</dbReference>
<gene>
    <name evidence="6" type="ORF">NEOLEDRAFT_1078452</name>
</gene>
<dbReference type="InterPro" id="IPR039551">
    <property type="entry name" value="Cho/carn_acyl_trans"/>
</dbReference>
<dbReference type="InterPro" id="IPR042231">
    <property type="entry name" value="Cho/carn_acyl_trans_2"/>
</dbReference>
<dbReference type="GO" id="GO:0016746">
    <property type="term" value="F:acyltransferase activity"/>
    <property type="evidence" value="ECO:0007669"/>
    <property type="project" value="UniProtKB-KW"/>
</dbReference>
<dbReference type="OrthoDB" id="240216at2759"/>
<feature type="domain" description="Choline/carnitine acyltransferase" evidence="5">
    <location>
        <begin position="27"/>
        <end position="642"/>
    </location>
</feature>
<organism evidence="6 7">
    <name type="scientific">Neolentinus lepideus HHB14362 ss-1</name>
    <dbReference type="NCBI Taxonomy" id="1314782"/>
    <lineage>
        <taxon>Eukaryota</taxon>
        <taxon>Fungi</taxon>
        <taxon>Dikarya</taxon>
        <taxon>Basidiomycota</taxon>
        <taxon>Agaricomycotina</taxon>
        <taxon>Agaricomycetes</taxon>
        <taxon>Gloeophyllales</taxon>
        <taxon>Gloeophyllaceae</taxon>
        <taxon>Neolentinus</taxon>
    </lineage>
</organism>
<dbReference type="Pfam" id="PF00755">
    <property type="entry name" value="Carn_acyltransf"/>
    <property type="match status" value="1"/>
</dbReference>
<dbReference type="PANTHER" id="PTHR22589:SF107">
    <property type="entry name" value="CHOLINE_CARNITINE ACYLTRANSFERASE DOMAIN-CONTAINING PROTEIN"/>
    <property type="match status" value="1"/>
</dbReference>
<dbReference type="AlphaFoldDB" id="A0A165N3X2"/>
<dbReference type="Gene3D" id="3.30.559.10">
    <property type="entry name" value="Chloramphenicol acetyltransferase-like domain"/>
    <property type="match status" value="1"/>
</dbReference>
<protein>
    <submittedName>
        <fullName evidence="6">Carnitine acetyltransferase</fullName>
    </submittedName>
</protein>
<sequence length="663" mass="74805">MVGTIADGRISAELESRSSTPKLQRLQIPELNLTIERWLKSVEPFLLENAGQGRGDVEKELQKRRDSLRDTGPLRVLQERLIELDRSSPYNWLDDNIWAKHAYLEWRQPILINSNWWLALFHDNAVPEHVLQGNSSNARAGITPWQVRRASWLVHRLVDFKRRLDRQDIYAESTRAGIWYQHAFSKVFNMCRIPHQGCDALAGPPTGPSSARRQIVVMVHDWFYSAEVVADNGDPVPVQEIETRLRAIVRDAADRLRNGEIAVPVGILTTDDRDVWARNLQHLLSFSSHNEQIYTVVKESLFALSLDAYTYSTTNHTSDKSCSTGEIERDAHLHNIRSGINARNRFFDKGLTIIVENNTRCGATGEHAPVDALVPSIACEYAIVEGIDSKAFSSADPEADFLQDAENVEGCRRLDWIVDKTIETACVRAEDNAKALIADSDNSVLWFTDYGAELVKDTLKLSPDAYIQMALQLAWYRTRHCFTAVYETALTRLFKHGRTETIRSFTTESRAFVLGMVDASKKDAERYRLLSLAVRSHVKLTREAATGKGIDRHLLGLEYVRRPTDPDHPLFRDRLYKLSTEWKLSTSGLSAGHLFRGTGFGTLYPDGYGINYLAAPDIIKFGIESKYSCPQTSTAGFKSALVDALMDMKKMSLCALQSTSARL</sequence>
<reference evidence="6 7" key="1">
    <citation type="journal article" date="2016" name="Mol. Biol. Evol.">
        <title>Comparative Genomics of Early-Diverging Mushroom-Forming Fungi Provides Insights into the Origins of Lignocellulose Decay Capabilities.</title>
        <authorList>
            <person name="Nagy L.G."/>
            <person name="Riley R."/>
            <person name="Tritt A."/>
            <person name="Adam C."/>
            <person name="Daum C."/>
            <person name="Floudas D."/>
            <person name="Sun H."/>
            <person name="Yadav J.S."/>
            <person name="Pangilinan J."/>
            <person name="Larsson K.H."/>
            <person name="Matsuura K."/>
            <person name="Barry K."/>
            <person name="Labutti K."/>
            <person name="Kuo R."/>
            <person name="Ohm R.A."/>
            <person name="Bhattacharya S.S."/>
            <person name="Shirouzu T."/>
            <person name="Yoshinaga Y."/>
            <person name="Martin F.M."/>
            <person name="Grigoriev I.V."/>
            <person name="Hibbett D.S."/>
        </authorList>
    </citation>
    <scope>NUCLEOTIDE SEQUENCE [LARGE SCALE GENOMIC DNA]</scope>
    <source>
        <strain evidence="6 7">HHB14362 ss-1</strain>
    </source>
</reference>
<keyword evidence="3" id="KW-0012">Acyltransferase</keyword>
<name>A0A165N3X2_9AGAM</name>
<evidence type="ECO:0000256" key="4">
    <source>
        <dbReference type="PIRSR" id="PIRSR600542-1"/>
    </source>
</evidence>
<evidence type="ECO:0000313" key="6">
    <source>
        <dbReference type="EMBL" id="KZT19144.1"/>
    </source>
</evidence>